<evidence type="ECO:0000313" key="4">
    <source>
        <dbReference type="Proteomes" id="UP000241229"/>
    </source>
</evidence>
<dbReference type="NCBIfam" id="TIGR01841">
    <property type="entry name" value="phasin"/>
    <property type="match status" value="1"/>
</dbReference>
<accession>A0A2P7SGY8</accession>
<dbReference type="RefSeq" id="WP_106771867.1">
    <property type="nucleotide sequence ID" value="NZ_PXYK01000007.1"/>
</dbReference>
<feature type="domain" description="Phasin" evidence="2">
    <location>
        <begin position="30"/>
        <end position="127"/>
    </location>
</feature>
<dbReference type="OrthoDB" id="7857244at2"/>
<evidence type="ECO:0000256" key="1">
    <source>
        <dbReference type="SAM" id="Coils"/>
    </source>
</evidence>
<dbReference type="EMBL" id="PXYK01000007">
    <property type="protein sequence ID" value="PSJ61759.1"/>
    <property type="molecule type" value="Genomic_DNA"/>
</dbReference>
<evidence type="ECO:0000259" key="2">
    <source>
        <dbReference type="Pfam" id="PF09361"/>
    </source>
</evidence>
<dbReference type="AlphaFoldDB" id="A0A2P7SGY8"/>
<dbReference type="InterPro" id="IPR018968">
    <property type="entry name" value="Phasin"/>
</dbReference>
<feature type="coiled-coil region" evidence="1">
    <location>
        <begin position="25"/>
        <end position="77"/>
    </location>
</feature>
<dbReference type="InterPro" id="IPR010127">
    <property type="entry name" value="Phasin_subfam-1"/>
</dbReference>
<protein>
    <submittedName>
        <fullName evidence="3">Phasin family protein</fullName>
    </submittedName>
</protein>
<sequence>MVNKPDSESFLDLFNSFGRDMKVPKMDIEAVLEHHRKNLEALQKSASASATGASTILARQREALHRQLEEIADLARSYNTMPGAGEAMSKHAEFARRSFEAAVRNASEVAQIAQKSGAESLEILRARIRASMEEIREGYDRRK</sequence>
<gene>
    <name evidence="3" type="ORF">C7I84_09145</name>
</gene>
<name>A0A2P7SGY8_9HYPH</name>
<reference evidence="3 4" key="1">
    <citation type="submission" date="2018-03" db="EMBL/GenBank/DDBJ databases">
        <title>The draft genome of Mesorhizobium sp. 6GN-30.</title>
        <authorList>
            <person name="Liu L."/>
            <person name="Li L."/>
            <person name="Wang T."/>
            <person name="Zhang X."/>
            <person name="Liang L."/>
        </authorList>
    </citation>
    <scope>NUCLEOTIDE SEQUENCE [LARGE SCALE GENOMIC DNA]</scope>
    <source>
        <strain evidence="3 4">6GN30</strain>
    </source>
</reference>
<keyword evidence="1" id="KW-0175">Coiled coil</keyword>
<dbReference type="Proteomes" id="UP000241229">
    <property type="component" value="Unassembled WGS sequence"/>
</dbReference>
<proteinExistence type="predicted"/>
<keyword evidence="4" id="KW-1185">Reference proteome</keyword>
<dbReference type="Pfam" id="PF09361">
    <property type="entry name" value="Phasin_2"/>
    <property type="match status" value="1"/>
</dbReference>
<organism evidence="3 4">
    <name type="scientific">Kumtagia ephedrae</name>
    <dbReference type="NCBI Taxonomy" id="2116701"/>
    <lineage>
        <taxon>Bacteria</taxon>
        <taxon>Pseudomonadati</taxon>
        <taxon>Pseudomonadota</taxon>
        <taxon>Alphaproteobacteria</taxon>
        <taxon>Hyphomicrobiales</taxon>
        <taxon>Phyllobacteriaceae</taxon>
        <taxon>Kumtagia</taxon>
    </lineage>
</organism>
<comment type="caution">
    <text evidence="3">The sequence shown here is derived from an EMBL/GenBank/DDBJ whole genome shotgun (WGS) entry which is preliminary data.</text>
</comment>
<evidence type="ECO:0000313" key="3">
    <source>
        <dbReference type="EMBL" id="PSJ61759.1"/>
    </source>
</evidence>